<name>A0ABM1RP45_CAMSA</name>
<reference evidence="2" key="1">
    <citation type="journal article" date="2014" name="Nat. Commun.">
        <title>The emerging biofuel crop Camelina sativa retains a highly undifferentiated hexaploid genome structure.</title>
        <authorList>
            <person name="Kagale S."/>
            <person name="Koh C."/>
            <person name="Nixon J."/>
            <person name="Bollina V."/>
            <person name="Clarke W.E."/>
            <person name="Tuteja R."/>
            <person name="Spillane C."/>
            <person name="Robinson S.J."/>
            <person name="Links M.G."/>
            <person name="Clarke C."/>
            <person name="Higgins E.E."/>
            <person name="Huebert T."/>
            <person name="Sharpe A.G."/>
            <person name="Parkin I.A."/>
        </authorList>
    </citation>
    <scope>NUCLEOTIDE SEQUENCE [LARGE SCALE GENOMIC DNA]</scope>
    <source>
        <strain evidence="2">cv. DH55</strain>
    </source>
</reference>
<dbReference type="Pfam" id="PF22757">
    <property type="entry name" value="GeBP-like_C"/>
    <property type="match status" value="1"/>
</dbReference>
<dbReference type="Proteomes" id="UP000694864">
    <property type="component" value="Chromosome 5"/>
</dbReference>
<gene>
    <name evidence="3" type="primary">LOC104789004</name>
</gene>
<dbReference type="GeneID" id="104789004"/>
<feature type="domain" description="Glabrous enhancer-binding protein-like C-terminal" evidence="1">
    <location>
        <begin position="99"/>
        <end position="153"/>
    </location>
</feature>
<evidence type="ECO:0000259" key="1">
    <source>
        <dbReference type="Pfam" id="PF22757"/>
    </source>
</evidence>
<proteinExistence type="predicted"/>
<organism evidence="2 3">
    <name type="scientific">Camelina sativa</name>
    <name type="common">False flax</name>
    <name type="synonym">Myagrum sativum</name>
    <dbReference type="NCBI Taxonomy" id="90675"/>
    <lineage>
        <taxon>Eukaryota</taxon>
        <taxon>Viridiplantae</taxon>
        <taxon>Streptophyta</taxon>
        <taxon>Embryophyta</taxon>
        <taxon>Tracheophyta</taxon>
        <taxon>Spermatophyta</taxon>
        <taxon>Magnoliopsida</taxon>
        <taxon>eudicotyledons</taxon>
        <taxon>Gunneridae</taxon>
        <taxon>Pentapetalae</taxon>
        <taxon>rosids</taxon>
        <taxon>malvids</taxon>
        <taxon>Brassicales</taxon>
        <taxon>Brassicaceae</taxon>
        <taxon>Camelineae</taxon>
        <taxon>Camelina</taxon>
    </lineage>
</organism>
<dbReference type="InterPro" id="IPR053933">
    <property type="entry name" value="GeBP-like_C"/>
</dbReference>
<accession>A0ABM1RP45</accession>
<reference evidence="3" key="2">
    <citation type="submission" date="2025-08" db="UniProtKB">
        <authorList>
            <consortium name="RefSeq"/>
        </authorList>
    </citation>
    <scope>IDENTIFICATION</scope>
    <source>
        <tissue evidence="3">Leaf</tissue>
    </source>
</reference>
<protein>
    <submittedName>
        <fullName evidence="3">Probable transcription factor At4g01260</fullName>
    </submittedName>
</protein>
<sequence>MTTDHMNVKGASRKCFHGYLAKGINWICFKPILNLHLRRLKKTSRKNLIKCLGEGKSVLACKPRKKLGGKLKDINLDCDVNVVSTCESFGKEIASFYKASLGLDESTVIAAWDKVDDGPKKRGLEEKWKKIKAMDMELCLQRIELVADVANVIYKEYASSELVTF</sequence>
<evidence type="ECO:0000313" key="3">
    <source>
        <dbReference type="RefSeq" id="XP_019100783.1"/>
    </source>
</evidence>
<keyword evidence="2" id="KW-1185">Reference proteome</keyword>
<dbReference type="RefSeq" id="XP_019100783.1">
    <property type="nucleotide sequence ID" value="XM_019245238.1"/>
</dbReference>
<evidence type="ECO:0000313" key="2">
    <source>
        <dbReference type="Proteomes" id="UP000694864"/>
    </source>
</evidence>